<keyword evidence="3" id="KW-1185">Reference proteome</keyword>
<dbReference type="AlphaFoldDB" id="A0A518EKL4"/>
<dbReference type="CDD" id="cd00060">
    <property type="entry name" value="FHA"/>
    <property type="match status" value="1"/>
</dbReference>
<dbReference type="Pfam" id="PF00498">
    <property type="entry name" value="FHA"/>
    <property type="match status" value="1"/>
</dbReference>
<name>A0A518EKL4_9BACT</name>
<dbReference type="InterPro" id="IPR009003">
    <property type="entry name" value="Peptidase_S1_PA"/>
</dbReference>
<evidence type="ECO:0000313" key="3">
    <source>
        <dbReference type="Proteomes" id="UP000320390"/>
    </source>
</evidence>
<dbReference type="RefSeq" id="WP_145194036.1">
    <property type="nucleotide sequence ID" value="NZ_CP036434.1"/>
</dbReference>
<dbReference type="InterPro" id="IPR000253">
    <property type="entry name" value="FHA_dom"/>
</dbReference>
<protein>
    <submittedName>
        <fullName evidence="2">FHA domain protein</fullName>
    </submittedName>
</protein>
<evidence type="ECO:0000259" key="1">
    <source>
        <dbReference type="PROSITE" id="PS50006"/>
    </source>
</evidence>
<sequence length="637" mass="67686">MVDIKIRFLSGTRGEAPERTLSTSRVVIGRRLDCDVVLHAGHVRASGHHLAIFEESGRLWVEDLRSRNGTFVNGRALAGRIPLGPADRVTVGPDGPVFSAEIPGAAIAPREAVEAGAASVRDTIAIDSKGDSIAGDEAAPLRTSVGLETMTELVHAAVRRERRRSLALVAMVLCAGAVGVQALRGTGKSGAELEAGEVETHRLTADARVERPAAEDFRTVLASAAASVYVVVKRTERAGDSARVVERGIGTAWSIRDGWLATNAHVADLFASLGAEESLIARSNAWPPVDLRILGVRAHPGYEGFSSLIERIRPYDKSSREVLDLPPAFDVALLEVAPEDVGGQAPALRLASEETLYALQAGQPIAFVGFPGEGLVRGGTDLSRPSAKTAIGSLNRVIDPFFGRAEDPSLAQCLEYNIEVVGGASGSPIVNDLGEVIGLINAGDVISETSHGRVGTGGTSYGPRADTIRALVDGEEEADWARLRPGVEARMLEIFRDGSLESEEHAGQIGVARLGAAAARSGERKHEFSWTFKDRVRLETPGVPGRVTLEVPVGEPGLRALIVIAEGQPLAVRVEGHGRIDRDRLRERSGGADVASTVDLRLIRREVGDGTLRVDVWAEDDGYFAPGEVAVYALRLD</sequence>
<accession>A0A518EKL4</accession>
<reference evidence="2 3" key="1">
    <citation type="submission" date="2019-02" db="EMBL/GenBank/DDBJ databases">
        <title>Deep-cultivation of Planctomycetes and their phenomic and genomic characterization uncovers novel biology.</title>
        <authorList>
            <person name="Wiegand S."/>
            <person name="Jogler M."/>
            <person name="Boedeker C."/>
            <person name="Pinto D."/>
            <person name="Vollmers J."/>
            <person name="Rivas-Marin E."/>
            <person name="Kohn T."/>
            <person name="Peeters S.H."/>
            <person name="Heuer A."/>
            <person name="Rast P."/>
            <person name="Oberbeckmann S."/>
            <person name="Bunk B."/>
            <person name="Jeske O."/>
            <person name="Meyerdierks A."/>
            <person name="Storesund J.E."/>
            <person name="Kallscheuer N."/>
            <person name="Luecker S."/>
            <person name="Lage O.M."/>
            <person name="Pohl T."/>
            <person name="Merkel B.J."/>
            <person name="Hornburger P."/>
            <person name="Mueller R.-W."/>
            <person name="Bruemmer F."/>
            <person name="Labrenz M."/>
            <person name="Spormann A.M."/>
            <person name="Op den Camp H."/>
            <person name="Overmann J."/>
            <person name="Amann R."/>
            <person name="Jetten M.S.M."/>
            <person name="Mascher T."/>
            <person name="Medema M.H."/>
            <person name="Devos D.P."/>
            <person name="Kaster A.-K."/>
            <person name="Ovreas L."/>
            <person name="Rohde M."/>
            <person name="Galperin M.Y."/>
            <person name="Jogler C."/>
        </authorList>
    </citation>
    <scope>NUCLEOTIDE SEQUENCE [LARGE SCALE GENOMIC DNA]</scope>
    <source>
        <strain evidence="2 3">Poly30</strain>
    </source>
</reference>
<dbReference type="Proteomes" id="UP000320390">
    <property type="component" value="Chromosome"/>
</dbReference>
<dbReference type="Pfam" id="PF13365">
    <property type="entry name" value="Trypsin_2"/>
    <property type="match status" value="1"/>
</dbReference>
<dbReference type="InterPro" id="IPR008984">
    <property type="entry name" value="SMAD_FHA_dom_sf"/>
</dbReference>
<dbReference type="SUPFAM" id="SSF49879">
    <property type="entry name" value="SMAD/FHA domain"/>
    <property type="match status" value="1"/>
</dbReference>
<organism evidence="2 3">
    <name type="scientific">Saltatorellus ferox</name>
    <dbReference type="NCBI Taxonomy" id="2528018"/>
    <lineage>
        <taxon>Bacteria</taxon>
        <taxon>Pseudomonadati</taxon>
        <taxon>Planctomycetota</taxon>
        <taxon>Planctomycetia</taxon>
        <taxon>Planctomycetia incertae sedis</taxon>
        <taxon>Saltatorellus</taxon>
    </lineage>
</organism>
<proteinExistence type="predicted"/>
<gene>
    <name evidence="2" type="ORF">Poly30_00720</name>
</gene>
<dbReference type="SUPFAM" id="SSF50494">
    <property type="entry name" value="Trypsin-like serine proteases"/>
    <property type="match status" value="1"/>
</dbReference>
<dbReference type="Gene3D" id="2.60.200.20">
    <property type="match status" value="1"/>
</dbReference>
<dbReference type="Gene3D" id="2.40.10.120">
    <property type="match status" value="1"/>
</dbReference>
<dbReference type="PROSITE" id="PS50006">
    <property type="entry name" value="FHA_DOMAIN"/>
    <property type="match status" value="1"/>
</dbReference>
<dbReference type="EMBL" id="CP036434">
    <property type="protein sequence ID" value="QDV04581.1"/>
    <property type="molecule type" value="Genomic_DNA"/>
</dbReference>
<dbReference type="OrthoDB" id="249606at2"/>
<feature type="domain" description="FHA" evidence="1">
    <location>
        <begin position="26"/>
        <end position="77"/>
    </location>
</feature>
<dbReference type="SMART" id="SM00240">
    <property type="entry name" value="FHA"/>
    <property type="match status" value="1"/>
</dbReference>
<evidence type="ECO:0000313" key="2">
    <source>
        <dbReference type="EMBL" id="QDV04581.1"/>
    </source>
</evidence>